<dbReference type="InterPro" id="IPR003598">
    <property type="entry name" value="Ig_sub2"/>
</dbReference>
<dbReference type="GO" id="GO:0005911">
    <property type="term" value="C:cell-cell junction"/>
    <property type="evidence" value="ECO:0007669"/>
    <property type="project" value="TreeGrafter"/>
</dbReference>
<name>A0A6J2W6V4_CHACN</name>
<feature type="region of interest" description="Disordered" evidence="7">
    <location>
        <begin position="1302"/>
        <end position="1332"/>
    </location>
</feature>
<feature type="compositionally biased region" description="Basic and acidic residues" evidence="7">
    <location>
        <begin position="1"/>
        <end position="12"/>
    </location>
</feature>
<dbReference type="RefSeq" id="XP_030641165.1">
    <property type="nucleotide sequence ID" value="XM_030785305.1"/>
</dbReference>
<dbReference type="OrthoDB" id="10028801at2759"/>
<dbReference type="Gene3D" id="2.60.40.10">
    <property type="entry name" value="Immunoglobulins"/>
    <property type="match status" value="10"/>
</dbReference>
<sequence length="1482" mass="163807">METSRRQDDKHLQLMGTHEQLDKGGSLGKGKEDTAAETVFQPLSEVTAARLCKTTAVSNGQQLGRAEERYSLAELETLVWFLVQVSCSWLCCLLLPKSPGSSSDDICTECHHTCTHLHCRRRNLSRRREELYNIGSSTSEREPCEVPTTTDGPSSALMSAVARLAGQKALITVDASTDEVHHTTVALSTWSRNRQWQISLRTIGLQLRKSLGHRARRRTDFVLVEHIRQTQQGGTQTTCDCADLPLDMMGLRVELISISSRVFLLVAVLQIASGQQAFKTQPRNLTVRAGGTALLKCEVLRVSGTVQWAKDELLLGHQRTLPGHPRYTMIGDQKKGQYHLQILNVSLEDDSPYECQVSRSMSSQAIISQTAWLNVQIPPSDLYIELESEEPWVAGREHTVTCTAVDSKPSAQITMFKDGVELTDIEVVTMPGSEEKLVNTQAEVTIRADSSDNGQRLVCRTKHPALLHAKETSVIMNVFFPPQAPQIVGLERGVVKAGTTLRVLCVSHGGNPLAMLHWRKNDEILFTNWEVDVVSRRASSLLSMPVTPEDNHAVLQCESSNQVSKAPMSITRTLNVVFEPAEVNLVGPFKAIEGKELALCCYASSSNPPVQIRWWLGFRELNTTVVTVAEGENGGMTVMSNLTHKVSREDNGLPLTCEIFNEQTHFSNTQSKILSVFYPPQRVWLDTPPVEVPLRSGTAVRLVCFSAGGNTAGRLTWFKNGKVVQTASKQVQTDRVVFRELHLTLDPSDNMASYRCDATNEAKKVLSSQTKLRVQFPPIHVKIQAKEDNLRRGDVIHLECLSGSSNPKANVSWALGTLSLQGVDEAPKRAEFGGVSVKSKLSFPLGSHHHGQKIVCQTFSPLLSEGVNSFYTLNVLFPPEFSPDQPREVEATEDEDVTLPVMVSANPDDITCEWTHQGKSVIKERDHRYDFPNGWVVTIKNVTRQDAGVYTLECSSTEGKNSTTVKLNVLYAPSVKMRTDPVYVDVGNTADLFCLADANPITSGMFSWKWMGDGEVEDLGEETEDDATGLLTIYNVTRARAGPYQCTADNGIGTPASVEGQLVVRFKPELQKGAQWRKVASRGDGTSNAELMCQAEGIPRVLFTWAKNGVIMDFANPRYLEETKREGYIHTSTMTVINVSAALDYGTFTCTAHNSLGEDSLDILLLSTNHPDPPSDLKLLGVTPYSVTLEWMPGFDGGLTQKFRVRYRKAGDNSYLYVDVFPPRATVYTITGLYPSTVYNFSVNALNAMGESAYADNNAVLTVATGGSGVRVYVVIVVVGGVLILSNAVGCFLYSRRTKERGFKGSKGSVSEGKKSELEGSSGSSSTRYDSGEQINTAAQRTLLIDSGSSEPESSTYETYGEESTHYYYPTEDYQPTLYPLSETPEDHNPRRGTDLMSHDYEEVRYWRDYQNLQGPPVPPPLLRPLPAFPEPRQGTAPPPTYFGGRSQDGTQLDPPFGIYDSMVYQRRRDSMLPFELRGELV</sequence>
<evidence type="ECO:0000259" key="10">
    <source>
        <dbReference type="PROSITE" id="PS50853"/>
    </source>
</evidence>
<feature type="domain" description="Ig-like" evidence="9">
    <location>
        <begin position="879"/>
        <end position="968"/>
    </location>
</feature>
<dbReference type="SMART" id="SM00408">
    <property type="entry name" value="IGc2"/>
    <property type="match status" value="5"/>
</dbReference>
<feature type="domain" description="Fibronectin type-III" evidence="10">
    <location>
        <begin position="1173"/>
        <end position="1265"/>
    </location>
</feature>
<dbReference type="InterPro" id="IPR013162">
    <property type="entry name" value="CD80_C2-set"/>
</dbReference>
<dbReference type="PANTHER" id="PTHR11640:SF136">
    <property type="entry name" value="NEPHRIN"/>
    <property type="match status" value="1"/>
</dbReference>
<proteinExistence type="predicted"/>
<dbReference type="InterPro" id="IPR013098">
    <property type="entry name" value="Ig_I-set"/>
</dbReference>
<comment type="subcellular location">
    <subcellularLocation>
        <location evidence="1">Membrane</location>
        <topology evidence="1">Single-pass type I membrane protein</topology>
    </subcellularLocation>
</comment>
<dbReference type="GeneID" id="115821484"/>
<dbReference type="GO" id="GO:0005886">
    <property type="term" value="C:plasma membrane"/>
    <property type="evidence" value="ECO:0007669"/>
    <property type="project" value="TreeGrafter"/>
</dbReference>
<protein>
    <submittedName>
        <fullName evidence="12">Nephrin</fullName>
    </submittedName>
</protein>
<gene>
    <name evidence="12" type="primary">nphs1</name>
</gene>
<feature type="domain" description="Ig-like" evidence="9">
    <location>
        <begin position="1068"/>
        <end position="1162"/>
    </location>
</feature>
<dbReference type="SMART" id="SM00060">
    <property type="entry name" value="FN3"/>
    <property type="match status" value="1"/>
</dbReference>
<dbReference type="SMART" id="SM00409">
    <property type="entry name" value="IG"/>
    <property type="match status" value="6"/>
</dbReference>
<feature type="domain" description="Ig-like" evidence="9">
    <location>
        <begin position="379"/>
        <end position="475"/>
    </location>
</feature>
<keyword evidence="8" id="KW-1133">Transmembrane helix</keyword>
<dbReference type="Pfam" id="PF08205">
    <property type="entry name" value="C2-set_2"/>
    <property type="match status" value="4"/>
</dbReference>
<dbReference type="CDD" id="cd00096">
    <property type="entry name" value="Ig"/>
    <property type="match status" value="1"/>
</dbReference>
<dbReference type="PANTHER" id="PTHR11640">
    <property type="entry name" value="NEPHRIN"/>
    <property type="match status" value="1"/>
</dbReference>
<evidence type="ECO:0000256" key="6">
    <source>
        <dbReference type="ARBA" id="ARBA00023319"/>
    </source>
</evidence>
<dbReference type="InterPro" id="IPR036116">
    <property type="entry name" value="FN3_sf"/>
</dbReference>
<evidence type="ECO:0000259" key="9">
    <source>
        <dbReference type="PROSITE" id="PS50835"/>
    </source>
</evidence>
<dbReference type="CDD" id="cd00063">
    <property type="entry name" value="FN3"/>
    <property type="match status" value="1"/>
</dbReference>
<evidence type="ECO:0000256" key="4">
    <source>
        <dbReference type="ARBA" id="ARBA00023157"/>
    </source>
</evidence>
<evidence type="ECO:0000256" key="5">
    <source>
        <dbReference type="ARBA" id="ARBA00023180"/>
    </source>
</evidence>
<dbReference type="Pfam" id="PF00041">
    <property type="entry name" value="fn3"/>
    <property type="match status" value="1"/>
</dbReference>
<evidence type="ECO:0000256" key="7">
    <source>
        <dbReference type="SAM" id="MobiDB-lite"/>
    </source>
</evidence>
<evidence type="ECO:0000256" key="2">
    <source>
        <dbReference type="ARBA" id="ARBA00022737"/>
    </source>
</evidence>
<feature type="domain" description="Ig-like" evidence="9">
    <location>
        <begin position="777"/>
        <end position="874"/>
    </location>
</feature>
<dbReference type="PROSITE" id="PS50835">
    <property type="entry name" value="IG_LIKE"/>
    <property type="match status" value="9"/>
</dbReference>
<feature type="domain" description="Ig-like" evidence="9">
    <location>
        <begin position="680"/>
        <end position="767"/>
    </location>
</feature>
<reference evidence="12" key="1">
    <citation type="submission" date="2025-08" db="UniProtKB">
        <authorList>
            <consortium name="RefSeq"/>
        </authorList>
    </citation>
    <scope>IDENTIFICATION</scope>
</reference>
<keyword evidence="5" id="KW-0325">Glycoprotein</keyword>
<keyword evidence="8" id="KW-0812">Transmembrane</keyword>
<feature type="domain" description="Ig-like" evidence="9">
    <location>
        <begin position="580"/>
        <end position="675"/>
    </location>
</feature>
<dbReference type="InterPro" id="IPR036179">
    <property type="entry name" value="Ig-like_dom_sf"/>
</dbReference>
<evidence type="ECO:0000313" key="11">
    <source>
        <dbReference type="Proteomes" id="UP000504632"/>
    </source>
</evidence>
<accession>A0A6J2W6V4</accession>
<dbReference type="GO" id="GO:0098609">
    <property type="term" value="P:cell-cell adhesion"/>
    <property type="evidence" value="ECO:0007669"/>
    <property type="project" value="TreeGrafter"/>
</dbReference>
<feature type="region of interest" description="Disordered" evidence="7">
    <location>
        <begin position="1"/>
        <end position="31"/>
    </location>
</feature>
<evidence type="ECO:0000256" key="1">
    <source>
        <dbReference type="ARBA" id="ARBA00004479"/>
    </source>
</evidence>
<keyword evidence="6" id="KW-0393">Immunoglobulin domain</keyword>
<keyword evidence="3 8" id="KW-0472">Membrane</keyword>
<dbReference type="InterPro" id="IPR013783">
    <property type="entry name" value="Ig-like_fold"/>
</dbReference>
<dbReference type="SUPFAM" id="SSF49265">
    <property type="entry name" value="Fibronectin type III"/>
    <property type="match status" value="1"/>
</dbReference>
<dbReference type="PROSITE" id="PS50853">
    <property type="entry name" value="FN3"/>
    <property type="match status" value="1"/>
</dbReference>
<dbReference type="Pfam" id="PF13927">
    <property type="entry name" value="Ig_3"/>
    <property type="match status" value="2"/>
</dbReference>
<feature type="domain" description="Ig-like" evidence="9">
    <location>
        <begin position="276"/>
        <end position="368"/>
    </location>
</feature>
<evidence type="ECO:0000256" key="3">
    <source>
        <dbReference type="ARBA" id="ARBA00023136"/>
    </source>
</evidence>
<dbReference type="FunFam" id="2.60.40.10:FF:000719">
    <property type="entry name" value="nephrin isoform X1"/>
    <property type="match status" value="1"/>
</dbReference>
<dbReference type="InterPro" id="IPR007110">
    <property type="entry name" value="Ig-like_dom"/>
</dbReference>
<keyword evidence="4" id="KW-1015">Disulfide bond</keyword>
<evidence type="ECO:0000313" key="12">
    <source>
        <dbReference type="RefSeq" id="XP_030641165.1"/>
    </source>
</evidence>
<dbReference type="InParanoid" id="A0A6J2W6V4"/>
<feature type="compositionally biased region" description="Low complexity" evidence="7">
    <location>
        <begin position="1319"/>
        <end position="1332"/>
    </location>
</feature>
<organism evidence="11 12">
    <name type="scientific">Chanos chanos</name>
    <name type="common">Milkfish</name>
    <name type="synonym">Mugil chanos</name>
    <dbReference type="NCBI Taxonomy" id="29144"/>
    <lineage>
        <taxon>Eukaryota</taxon>
        <taxon>Metazoa</taxon>
        <taxon>Chordata</taxon>
        <taxon>Craniata</taxon>
        <taxon>Vertebrata</taxon>
        <taxon>Euteleostomi</taxon>
        <taxon>Actinopterygii</taxon>
        <taxon>Neopterygii</taxon>
        <taxon>Teleostei</taxon>
        <taxon>Ostariophysi</taxon>
        <taxon>Gonorynchiformes</taxon>
        <taxon>Chanidae</taxon>
        <taxon>Chanos</taxon>
    </lineage>
</organism>
<feature type="region of interest" description="Disordered" evidence="7">
    <location>
        <begin position="1431"/>
        <end position="1454"/>
    </location>
</feature>
<evidence type="ECO:0000256" key="8">
    <source>
        <dbReference type="SAM" id="Phobius"/>
    </source>
</evidence>
<dbReference type="InterPro" id="IPR051275">
    <property type="entry name" value="Cell_adhesion_signaling"/>
</dbReference>
<dbReference type="SUPFAM" id="SSF48726">
    <property type="entry name" value="Immunoglobulin"/>
    <property type="match status" value="9"/>
</dbReference>
<dbReference type="InterPro" id="IPR003961">
    <property type="entry name" value="FN3_dom"/>
</dbReference>
<keyword evidence="11" id="KW-1185">Reference proteome</keyword>
<dbReference type="InterPro" id="IPR003599">
    <property type="entry name" value="Ig_sub"/>
</dbReference>
<feature type="domain" description="Ig-like" evidence="9">
    <location>
        <begin position="973"/>
        <end position="1059"/>
    </location>
</feature>
<dbReference type="GO" id="GO:0050839">
    <property type="term" value="F:cell adhesion molecule binding"/>
    <property type="evidence" value="ECO:0007669"/>
    <property type="project" value="TreeGrafter"/>
</dbReference>
<dbReference type="Proteomes" id="UP000504632">
    <property type="component" value="Chromosome 9"/>
</dbReference>
<feature type="domain" description="Ig-like" evidence="9">
    <location>
        <begin position="482"/>
        <end position="575"/>
    </location>
</feature>
<dbReference type="Pfam" id="PF07679">
    <property type="entry name" value="I-set"/>
    <property type="match status" value="2"/>
</dbReference>
<dbReference type="CTD" id="4868"/>
<feature type="transmembrane region" description="Helical" evidence="8">
    <location>
        <begin position="1272"/>
        <end position="1294"/>
    </location>
</feature>
<keyword evidence="2" id="KW-0677">Repeat</keyword>